<dbReference type="CDD" id="cd07812">
    <property type="entry name" value="SRPBCC"/>
    <property type="match status" value="1"/>
</dbReference>
<keyword evidence="2" id="KW-1185">Reference proteome</keyword>
<gene>
    <name evidence="1" type="ORF">AVO45_12305</name>
</gene>
<dbReference type="AlphaFoldDB" id="A0A0X3TTJ4"/>
<reference evidence="1 2" key="1">
    <citation type="submission" date="2015-12" db="EMBL/GenBank/DDBJ databases">
        <authorList>
            <person name="Shamseldin A."/>
            <person name="Moawad H."/>
            <person name="Abd El-Rahim W.M."/>
            <person name="Sadowsky M.J."/>
        </authorList>
    </citation>
    <scope>NUCLEOTIDE SEQUENCE [LARGE SCALE GENOMIC DNA]</scope>
    <source>
        <strain evidence="1 2">ZGT118</strain>
    </source>
</reference>
<dbReference type="InterPro" id="IPR023393">
    <property type="entry name" value="START-like_dom_sf"/>
</dbReference>
<dbReference type="Proteomes" id="UP000053791">
    <property type="component" value="Unassembled WGS sequence"/>
</dbReference>
<evidence type="ECO:0000313" key="1">
    <source>
        <dbReference type="EMBL" id="KUJ76560.1"/>
    </source>
</evidence>
<accession>A0A0X3TTJ4</accession>
<dbReference type="Gene3D" id="3.30.530.20">
    <property type="match status" value="1"/>
</dbReference>
<dbReference type="RefSeq" id="WP_068348593.1">
    <property type="nucleotide sequence ID" value="NZ_LQBQ01000035.1"/>
</dbReference>
<protein>
    <recommendedName>
        <fullName evidence="3">DNA polymerase III subunit gamma/tau</fullName>
    </recommendedName>
</protein>
<dbReference type="EMBL" id="LQBQ01000035">
    <property type="protein sequence ID" value="KUJ76560.1"/>
    <property type="molecule type" value="Genomic_DNA"/>
</dbReference>
<comment type="caution">
    <text evidence="1">The sequence shown here is derived from an EMBL/GenBank/DDBJ whole genome shotgun (WGS) entry which is preliminary data.</text>
</comment>
<dbReference type="OrthoDB" id="7860307at2"/>
<dbReference type="STRING" id="1685379.AVO45_12305"/>
<dbReference type="SUPFAM" id="SSF55961">
    <property type="entry name" value="Bet v1-like"/>
    <property type="match status" value="1"/>
</dbReference>
<evidence type="ECO:0000313" key="2">
    <source>
        <dbReference type="Proteomes" id="UP000053791"/>
    </source>
</evidence>
<organism evidence="1 2">
    <name type="scientific">Ruegeria marisrubri</name>
    <dbReference type="NCBI Taxonomy" id="1685379"/>
    <lineage>
        <taxon>Bacteria</taxon>
        <taxon>Pseudomonadati</taxon>
        <taxon>Pseudomonadota</taxon>
        <taxon>Alphaproteobacteria</taxon>
        <taxon>Rhodobacterales</taxon>
        <taxon>Roseobacteraceae</taxon>
        <taxon>Ruegeria</taxon>
    </lineage>
</organism>
<proteinExistence type="predicted"/>
<evidence type="ECO:0008006" key="3">
    <source>
        <dbReference type="Google" id="ProtNLM"/>
    </source>
</evidence>
<name>A0A0X3TTJ4_9RHOB</name>
<sequence>MQISAWHDIEAPIDAVFDLLSEYERFERFAIQRGIEVCRANRAAPESGDLTWDTVFTVRGRPRRAQVVLRRFEPPNLMRFEATGKGINGETLIELRALSPRRTRMSVGLSLSANTFRARLLLQSLKLGRERLRRRFQSGLARLSGSIEETYAKWV</sequence>